<sequence>MASAPQFTPRRPNSTTSNRLVSPGIGRTTSDKDGRQGHTRSLRHAETIIGPGEKKVEGQENSSVPSEEVDAGEAQAGGRSWTPSSHRSWRQFPGTAVNTTTVKPAAPKKTGRLHRALCRYLPNMGL</sequence>
<comment type="caution">
    <text evidence="2">The sequence shown here is derived from an EMBL/GenBank/DDBJ whole genome shotgun (WGS) entry which is preliminary data.</text>
</comment>
<evidence type="ECO:0000313" key="2">
    <source>
        <dbReference type="EMBL" id="KJR82984.1"/>
    </source>
</evidence>
<organism evidence="2 3">
    <name type="scientific">Sporothrix schenckii 1099-18</name>
    <dbReference type="NCBI Taxonomy" id="1397361"/>
    <lineage>
        <taxon>Eukaryota</taxon>
        <taxon>Fungi</taxon>
        <taxon>Dikarya</taxon>
        <taxon>Ascomycota</taxon>
        <taxon>Pezizomycotina</taxon>
        <taxon>Sordariomycetes</taxon>
        <taxon>Sordariomycetidae</taxon>
        <taxon>Ophiostomatales</taxon>
        <taxon>Ophiostomataceae</taxon>
        <taxon>Sporothrix</taxon>
    </lineage>
</organism>
<evidence type="ECO:0000313" key="3">
    <source>
        <dbReference type="Proteomes" id="UP000033710"/>
    </source>
</evidence>
<proteinExistence type="predicted"/>
<dbReference type="GeneID" id="27666744"/>
<dbReference type="KEGG" id="ssck:SPSK_04667"/>
<dbReference type="EMBL" id="AXCR01000010">
    <property type="protein sequence ID" value="KJR82984.1"/>
    <property type="molecule type" value="Genomic_DNA"/>
</dbReference>
<feature type="region of interest" description="Disordered" evidence="1">
    <location>
        <begin position="1"/>
        <end position="93"/>
    </location>
</feature>
<feature type="compositionally biased region" description="Polar residues" evidence="1">
    <location>
        <begin position="11"/>
        <end position="20"/>
    </location>
</feature>
<dbReference type="VEuPathDB" id="FungiDB:SPSK_04667"/>
<name>A0A0F2M1M5_SPOSC</name>
<dbReference type="Proteomes" id="UP000033710">
    <property type="component" value="Unassembled WGS sequence"/>
</dbReference>
<dbReference type="RefSeq" id="XP_016585660.1">
    <property type="nucleotide sequence ID" value="XM_016731467.1"/>
</dbReference>
<reference evidence="2 3" key="2">
    <citation type="journal article" date="2015" name="Eukaryot. Cell">
        <title>Asexual propagation of a virulent clone complex in a human and feline outbreak of sporotrichosis.</title>
        <authorList>
            <person name="Teixeira Mde M."/>
            <person name="Rodrigues A.M."/>
            <person name="Tsui C.K."/>
            <person name="de Almeida L.G."/>
            <person name="Van Diepeningen A.D."/>
            <person name="van den Ende B.G."/>
            <person name="Fernandes G.F."/>
            <person name="Kano R."/>
            <person name="Hamelin R.C."/>
            <person name="Lopes-Bezerra L.M."/>
            <person name="Vasconcelos A.T."/>
            <person name="de Hoog S."/>
            <person name="de Camargo Z.P."/>
            <person name="Felipe M.S."/>
        </authorList>
    </citation>
    <scope>NUCLEOTIDE SEQUENCE [LARGE SCALE GENOMIC DNA]</scope>
    <source>
        <strain evidence="2 3">1099-18</strain>
    </source>
</reference>
<accession>A0A0F2M1M5</accession>
<reference evidence="2 3" key="1">
    <citation type="journal article" date="2014" name="BMC Genomics">
        <title>Comparative genomics of the major fungal agents of human and animal Sporotrichosis: Sporothrix schenckii and Sporothrix brasiliensis.</title>
        <authorList>
            <person name="Teixeira M.M."/>
            <person name="de Almeida L.G."/>
            <person name="Kubitschek-Barreira P."/>
            <person name="Alves F.L."/>
            <person name="Kioshima E.S."/>
            <person name="Abadio A.K."/>
            <person name="Fernandes L."/>
            <person name="Derengowski L.S."/>
            <person name="Ferreira K.S."/>
            <person name="Souza R.C."/>
            <person name="Ruiz J.C."/>
            <person name="de Andrade N.C."/>
            <person name="Paes H.C."/>
            <person name="Nicola A.M."/>
            <person name="Albuquerque P."/>
            <person name="Gerber A.L."/>
            <person name="Martins V.P."/>
            <person name="Peconick L.D."/>
            <person name="Neto A.V."/>
            <person name="Chaucanez C.B."/>
            <person name="Silva P.A."/>
            <person name="Cunha O.L."/>
            <person name="de Oliveira F.F."/>
            <person name="dos Santos T.C."/>
            <person name="Barros A.L."/>
            <person name="Soares M.A."/>
            <person name="de Oliveira L.M."/>
            <person name="Marini M.M."/>
            <person name="Villalobos-Duno H."/>
            <person name="Cunha M.M."/>
            <person name="de Hoog S."/>
            <person name="da Silveira J.F."/>
            <person name="Henrissat B."/>
            <person name="Nino-Vega G.A."/>
            <person name="Cisalpino P.S."/>
            <person name="Mora-Montes H.M."/>
            <person name="Almeida S.R."/>
            <person name="Stajich J.E."/>
            <person name="Lopes-Bezerra L.M."/>
            <person name="Vasconcelos A.T."/>
            <person name="Felipe M.S."/>
        </authorList>
    </citation>
    <scope>NUCLEOTIDE SEQUENCE [LARGE SCALE GENOMIC DNA]</scope>
    <source>
        <strain evidence="2 3">1099-18</strain>
    </source>
</reference>
<protein>
    <submittedName>
        <fullName evidence="2">Uncharacterized protein</fullName>
    </submittedName>
</protein>
<dbReference type="AlphaFoldDB" id="A0A0F2M1M5"/>
<evidence type="ECO:0000256" key="1">
    <source>
        <dbReference type="SAM" id="MobiDB-lite"/>
    </source>
</evidence>
<gene>
    <name evidence="2" type="ORF">SPSK_04667</name>
</gene>